<dbReference type="Gene3D" id="3.30.710.10">
    <property type="entry name" value="Potassium Channel Kv1.1, Chain A"/>
    <property type="match status" value="1"/>
</dbReference>
<dbReference type="InterPro" id="IPR052407">
    <property type="entry name" value="BTB_POZ_domain_cont_9"/>
</dbReference>
<keyword evidence="2" id="KW-1185">Reference proteome</keyword>
<feature type="domain" description="BTB" evidence="1">
    <location>
        <begin position="44"/>
        <end position="110"/>
    </location>
</feature>
<reference evidence="3" key="1">
    <citation type="submission" date="2025-08" db="UniProtKB">
        <authorList>
            <consortium name="RefSeq"/>
        </authorList>
    </citation>
    <scope>IDENTIFICATION</scope>
    <source>
        <strain evidence="3">MV-25-SWS-2005</strain>
        <tissue evidence="3">Whole body</tissue>
    </source>
</reference>
<dbReference type="InParanoid" id="A0A6I8UXL1"/>
<dbReference type="Pfam" id="PF00651">
    <property type="entry name" value="BTB"/>
    <property type="match status" value="1"/>
</dbReference>
<dbReference type="SUPFAM" id="SSF54695">
    <property type="entry name" value="POZ domain"/>
    <property type="match status" value="1"/>
</dbReference>
<evidence type="ECO:0000313" key="2">
    <source>
        <dbReference type="Proteomes" id="UP000001819"/>
    </source>
</evidence>
<organism evidence="2 3">
    <name type="scientific">Drosophila pseudoobscura pseudoobscura</name>
    <name type="common">Fruit fly</name>
    <dbReference type="NCBI Taxonomy" id="46245"/>
    <lineage>
        <taxon>Eukaryota</taxon>
        <taxon>Metazoa</taxon>
        <taxon>Ecdysozoa</taxon>
        <taxon>Arthropoda</taxon>
        <taxon>Hexapoda</taxon>
        <taxon>Insecta</taxon>
        <taxon>Pterygota</taxon>
        <taxon>Neoptera</taxon>
        <taxon>Endopterygota</taxon>
        <taxon>Diptera</taxon>
        <taxon>Brachycera</taxon>
        <taxon>Muscomorpha</taxon>
        <taxon>Ephydroidea</taxon>
        <taxon>Drosophilidae</taxon>
        <taxon>Drosophila</taxon>
        <taxon>Sophophora</taxon>
    </lineage>
</organism>
<dbReference type="GO" id="GO:0005737">
    <property type="term" value="C:cytoplasm"/>
    <property type="evidence" value="ECO:0007669"/>
    <property type="project" value="TreeGrafter"/>
</dbReference>
<dbReference type="SMART" id="SM00225">
    <property type="entry name" value="BTB"/>
    <property type="match status" value="1"/>
</dbReference>
<accession>A0A6I8UXL1</accession>
<dbReference type="GO" id="GO:0050804">
    <property type="term" value="P:modulation of chemical synaptic transmission"/>
    <property type="evidence" value="ECO:0007669"/>
    <property type="project" value="TreeGrafter"/>
</dbReference>
<proteinExistence type="predicted"/>
<dbReference type="Proteomes" id="UP000001819">
    <property type="component" value="Chromosome 4"/>
</dbReference>
<dbReference type="GO" id="GO:0008344">
    <property type="term" value="P:adult locomotory behavior"/>
    <property type="evidence" value="ECO:0007669"/>
    <property type="project" value="TreeGrafter"/>
</dbReference>
<dbReference type="InterPro" id="IPR011333">
    <property type="entry name" value="SKP1/BTB/POZ_sf"/>
</dbReference>
<dbReference type="PANTHER" id="PTHR46306">
    <property type="entry name" value="BTB/POZ DOMAIN-CONTAINING PROTEIN 9"/>
    <property type="match status" value="1"/>
</dbReference>
<dbReference type="PANTHER" id="PTHR46306:SF1">
    <property type="entry name" value="BTB_POZ DOMAIN-CONTAINING PROTEIN 9"/>
    <property type="match status" value="1"/>
</dbReference>
<dbReference type="InterPro" id="IPR000210">
    <property type="entry name" value="BTB/POZ_dom"/>
</dbReference>
<evidence type="ECO:0000259" key="1">
    <source>
        <dbReference type="PROSITE" id="PS50097"/>
    </source>
</evidence>
<sequence length="144" mass="16699">MKDWATYIAPYIRRRRTAEQDLVYNFGEQLLNEIESLCMNNLFSDVSFLVEGQRLPAHRLILATRSQYFRELLFGGMCNSREQLIRLEVPLEAFKLILGYLYAGTVPLSLDTDAIVQVRDLAKMYGLLELWTVITRYLNGRSVS</sequence>
<name>A0A6I8UXL1_DROPS</name>
<gene>
    <name evidence="3" type="primary">LOC6903400</name>
</gene>
<evidence type="ECO:0000313" key="3">
    <source>
        <dbReference type="RefSeq" id="XP_002132279.3"/>
    </source>
</evidence>
<dbReference type="KEGG" id="dpo:6903400"/>
<protein>
    <submittedName>
        <fullName evidence="3">BTB/POZ domain-containing protein 9-like</fullName>
    </submittedName>
</protein>
<dbReference type="RefSeq" id="XP_002132279.3">
    <property type="nucleotide sequence ID" value="XM_002132243.3"/>
</dbReference>
<dbReference type="GO" id="GO:0048512">
    <property type="term" value="P:circadian behavior"/>
    <property type="evidence" value="ECO:0007669"/>
    <property type="project" value="TreeGrafter"/>
</dbReference>
<dbReference type="AlphaFoldDB" id="A0A6I8UXL1"/>
<dbReference type="PROSITE" id="PS50097">
    <property type="entry name" value="BTB"/>
    <property type="match status" value="1"/>
</dbReference>